<sequence length="92" mass="10497">MKIKLTPLNLVSASFLVIAAWLLINKQAPDHSKSIDLSKILIGFSLLIVVVAFISDQIFRKFIPELKKIWIIESVFIIFAVLLFFIIRITIV</sequence>
<evidence type="ECO:0000313" key="2">
    <source>
        <dbReference type="EMBL" id="PYF73903.1"/>
    </source>
</evidence>
<dbReference type="AlphaFoldDB" id="A0A318UCU0"/>
<feature type="transmembrane region" description="Helical" evidence="1">
    <location>
        <begin position="40"/>
        <end position="59"/>
    </location>
</feature>
<dbReference type="OrthoDB" id="769853at2"/>
<feature type="transmembrane region" description="Helical" evidence="1">
    <location>
        <begin position="71"/>
        <end position="91"/>
    </location>
</feature>
<gene>
    <name evidence="2" type="ORF">B0O44_10473</name>
</gene>
<evidence type="ECO:0000256" key="1">
    <source>
        <dbReference type="SAM" id="Phobius"/>
    </source>
</evidence>
<comment type="caution">
    <text evidence="2">The sequence shown here is derived from an EMBL/GenBank/DDBJ whole genome shotgun (WGS) entry which is preliminary data.</text>
</comment>
<accession>A0A318UCU0</accession>
<dbReference type="RefSeq" id="WP_110830622.1">
    <property type="nucleotide sequence ID" value="NZ_QKLU01000004.1"/>
</dbReference>
<organism evidence="2 3">
    <name type="scientific">Pedobacter nutrimenti</name>
    <dbReference type="NCBI Taxonomy" id="1241337"/>
    <lineage>
        <taxon>Bacteria</taxon>
        <taxon>Pseudomonadati</taxon>
        <taxon>Bacteroidota</taxon>
        <taxon>Sphingobacteriia</taxon>
        <taxon>Sphingobacteriales</taxon>
        <taxon>Sphingobacteriaceae</taxon>
        <taxon>Pedobacter</taxon>
    </lineage>
</organism>
<keyword evidence="1" id="KW-1133">Transmembrane helix</keyword>
<evidence type="ECO:0000313" key="3">
    <source>
        <dbReference type="Proteomes" id="UP000248198"/>
    </source>
</evidence>
<reference evidence="2 3" key="1">
    <citation type="submission" date="2018-06" db="EMBL/GenBank/DDBJ databases">
        <title>Genomic Encyclopedia of Archaeal and Bacterial Type Strains, Phase II (KMG-II): from individual species to whole genera.</title>
        <authorList>
            <person name="Goeker M."/>
        </authorList>
    </citation>
    <scope>NUCLEOTIDE SEQUENCE [LARGE SCALE GENOMIC DNA]</scope>
    <source>
        <strain evidence="2 3">DSM 27372</strain>
    </source>
</reference>
<feature type="transmembrane region" description="Helical" evidence="1">
    <location>
        <begin position="7"/>
        <end position="24"/>
    </location>
</feature>
<name>A0A318UCU0_9SPHI</name>
<dbReference type="EMBL" id="QKLU01000004">
    <property type="protein sequence ID" value="PYF73903.1"/>
    <property type="molecule type" value="Genomic_DNA"/>
</dbReference>
<dbReference type="Proteomes" id="UP000248198">
    <property type="component" value="Unassembled WGS sequence"/>
</dbReference>
<keyword evidence="3" id="KW-1185">Reference proteome</keyword>
<protein>
    <submittedName>
        <fullName evidence="2">Uncharacterized protein</fullName>
    </submittedName>
</protein>
<proteinExistence type="predicted"/>
<keyword evidence="1" id="KW-0812">Transmembrane</keyword>
<keyword evidence="1" id="KW-0472">Membrane</keyword>